<evidence type="ECO:0000313" key="4">
    <source>
        <dbReference type="EMBL" id="ETR67190.1"/>
    </source>
</evidence>
<feature type="coiled-coil region" evidence="1">
    <location>
        <begin position="240"/>
        <end position="352"/>
    </location>
</feature>
<organism evidence="4 5">
    <name type="scientific">Candidatus Magnetoglobus multicellularis str. Araruama</name>
    <dbReference type="NCBI Taxonomy" id="890399"/>
    <lineage>
        <taxon>Bacteria</taxon>
        <taxon>Pseudomonadati</taxon>
        <taxon>Thermodesulfobacteriota</taxon>
        <taxon>Desulfobacteria</taxon>
        <taxon>Desulfobacterales</taxon>
        <taxon>Desulfobacteraceae</taxon>
        <taxon>Candidatus Magnetoglobus</taxon>
    </lineage>
</organism>
<name>A0A1V1NX84_9BACT</name>
<dbReference type="PANTHER" id="PTHR33352:SF3">
    <property type="entry name" value="SLR1612 PROTEIN"/>
    <property type="match status" value="1"/>
</dbReference>
<evidence type="ECO:0000256" key="1">
    <source>
        <dbReference type="SAM" id="Coils"/>
    </source>
</evidence>
<proteinExistence type="predicted"/>
<reference evidence="5" key="1">
    <citation type="submission" date="2012-11" db="EMBL/GenBank/DDBJ databases">
        <authorList>
            <person name="Lucero-Rivera Y.E."/>
            <person name="Tovar-Ramirez D."/>
        </authorList>
    </citation>
    <scope>NUCLEOTIDE SEQUENCE [LARGE SCALE GENOMIC DNA]</scope>
    <source>
        <strain evidence="5">Araruama</strain>
    </source>
</reference>
<dbReference type="CDD" id="cd06260">
    <property type="entry name" value="DUF820-like"/>
    <property type="match status" value="1"/>
</dbReference>
<accession>A0A1V1NX84</accession>
<dbReference type="InterPro" id="IPR011335">
    <property type="entry name" value="Restrct_endonuc-II-like"/>
</dbReference>
<comment type="caution">
    <text evidence="4">The sequence shown here is derived from an EMBL/GenBank/DDBJ whole genome shotgun (WGS) entry which is preliminary data.</text>
</comment>
<dbReference type="Pfam" id="PF05685">
    <property type="entry name" value="Uma2"/>
    <property type="match status" value="1"/>
</dbReference>
<dbReference type="AlphaFoldDB" id="A0A1V1NX84"/>
<dbReference type="EMBL" id="ATBP01001514">
    <property type="protein sequence ID" value="ETR67190.1"/>
    <property type="molecule type" value="Genomic_DNA"/>
</dbReference>
<feature type="compositionally biased region" description="Basic residues" evidence="2">
    <location>
        <begin position="23"/>
        <end position="33"/>
    </location>
</feature>
<dbReference type="InterPro" id="IPR012296">
    <property type="entry name" value="Nuclease_put_TT1808"/>
</dbReference>
<evidence type="ECO:0000313" key="5">
    <source>
        <dbReference type="Proteomes" id="UP000189670"/>
    </source>
</evidence>
<feature type="region of interest" description="Disordered" evidence="2">
    <location>
        <begin position="1"/>
        <end position="39"/>
    </location>
</feature>
<feature type="domain" description="Putative restriction endonuclease" evidence="3">
    <location>
        <begin position="107"/>
        <end position="195"/>
    </location>
</feature>
<evidence type="ECO:0000259" key="3">
    <source>
        <dbReference type="Pfam" id="PF05685"/>
    </source>
</evidence>
<dbReference type="SUPFAM" id="SSF52980">
    <property type="entry name" value="Restriction endonuclease-like"/>
    <property type="match status" value="1"/>
</dbReference>
<dbReference type="InterPro" id="IPR008538">
    <property type="entry name" value="Uma2"/>
</dbReference>
<dbReference type="Proteomes" id="UP000189670">
    <property type="component" value="Unassembled WGS sequence"/>
</dbReference>
<evidence type="ECO:0000256" key="2">
    <source>
        <dbReference type="SAM" id="MobiDB-lite"/>
    </source>
</evidence>
<dbReference type="Gene3D" id="3.90.1570.10">
    <property type="entry name" value="tt1808, chain A"/>
    <property type="match status" value="1"/>
</dbReference>
<keyword evidence="1" id="KW-0175">Coiled coil</keyword>
<dbReference type="PANTHER" id="PTHR33352">
    <property type="entry name" value="SLR1095 PROTEIN"/>
    <property type="match status" value="1"/>
</dbReference>
<sequence length="354" mass="42347">MPMQRKKIRYEAKSGVSSPYRLPARRPNRHHQVKQQSDFDFDDEIDDEIDYESLVTEDDEPVDSIYSERQMRILTDALYASWDYKKPFLACANVGIFEKRPKKTIPIVPDMFLSLNVKPAKDFWKKKNRCYMISIFGKPPELVVEIVSNKVGNERKSKFYHYASMGVKYYVIFDPEKHLFKTRLHAYELINGQYVAFPWKEINTKGVWFSDLKLGLRIERGLFQAMDTEWLSWFNDKGTLYTSEEKARRAQKNLEKERQNAEKERLNAERLQKISEEKERRAQKNLEKERLKAEKERLNAERLQKISEEKERRAQKNLEKERLNAERLQKIIEMERKRAESALKELELLRKVKK</sequence>
<protein>
    <recommendedName>
        <fullName evidence="3">Putative restriction endonuclease domain-containing protein</fullName>
    </recommendedName>
</protein>
<gene>
    <name evidence="4" type="ORF">OMM_05271</name>
</gene>